<comment type="caution">
    <text evidence="1">The sequence shown here is derived from an EMBL/GenBank/DDBJ whole genome shotgun (WGS) entry which is preliminary data.</text>
</comment>
<dbReference type="RefSeq" id="WP_107669635.1">
    <property type="nucleotide sequence ID" value="NZ_LAUU01000007.1"/>
</dbReference>
<evidence type="ECO:0000313" key="1">
    <source>
        <dbReference type="EMBL" id="PTD31497.1"/>
    </source>
</evidence>
<dbReference type="EMBL" id="LAUU01000007">
    <property type="protein sequence ID" value="PTD31497.1"/>
    <property type="molecule type" value="Genomic_DNA"/>
</dbReference>
<reference evidence="1 2" key="1">
    <citation type="submission" date="2015-04" db="EMBL/GenBank/DDBJ databases">
        <title>Genome sequence of Mycoplasma leachii strain 06049.</title>
        <authorList>
            <person name="Sirand-Pugnet P."/>
            <person name="Breton M."/>
            <person name="Dordet-Frisoni E."/>
            <person name="Baranowski E."/>
            <person name="Barre A."/>
            <person name="Couture C."/>
            <person name="Dupuy V."/>
            <person name="Gaurivaud P."/>
            <person name="Jacob D."/>
            <person name="Lemaitre C."/>
            <person name="Manso-Silvan L."/>
            <person name="Nikolski M."/>
            <person name="Nouvel L.-X."/>
            <person name="Poumarat F."/>
            <person name="Tardy F."/>
            <person name="Thebault P."/>
            <person name="Theil S."/>
            <person name="Citti C."/>
            <person name="Thiaucourt F."/>
            <person name="Blanchard A."/>
        </authorList>
    </citation>
    <scope>NUCLEOTIDE SEQUENCE [LARGE SCALE GENOMIC DNA]</scope>
    <source>
        <strain evidence="1 2">06049</strain>
    </source>
</reference>
<accession>A0A2T4IA84</accession>
<sequence>MPEQETIFWVYFHGIVKKIKTDKFKKVDLLLRKKINEIFEVTHYGLFQYQILKDKSLTNIDDSSVSEISNYITNNYSRFFEYLNYNNSKTSMYSSKLSKIEIDEISFIIENIALKYIADNLLLINNNNYNNDFLNLLLIELSKMYRFDTNFLARNNDKIVYHSLVYPLFLTMLIIDITNENQMFNNIKKIYTKQNILNALKVGRPLSSNEYNYFKSHIDILEYDEEWNTFLLNFKNENWVLHSIEKKYKLIFQLAKYTALFLKDRIKSVWALSDGEEIFDSFYNYIILFLTNKPTGQTSTIYLTAKPDFINKNYDEDDKFLLPFLIKDYNPIQIGHHISSLKDYSKFVCDKDRIIDFLDAVLLSTNYISLIDILKVDSNYLADFLIQRKKLALVDTLFLYKLDDHNMYKKQYNSISLEDIQINQNVLKEIIKKDFRLEFLKTNNQLANMLKTISLILSLVPSIAKRFNYSWELILKYFIITFGPYKRKKALYDKKTINEVSYKISKLLSNFKHVKNKEDYSQTLLIIYKLENFKN</sequence>
<protein>
    <submittedName>
        <fullName evidence="1">Uncharacterized protein</fullName>
    </submittedName>
</protein>
<dbReference type="Proteomes" id="UP000241093">
    <property type="component" value="Unassembled WGS sequence"/>
</dbReference>
<dbReference type="AlphaFoldDB" id="A0A2T4IA84"/>
<organism evidence="1 2">
    <name type="scientific">Mycoplasma leachii 06049</name>
    <dbReference type="NCBI Taxonomy" id="1188244"/>
    <lineage>
        <taxon>Bacteria</taxon>
        <taxon>Bacillati</taxon>
        <taxon>Mycoplasmatota</taxon>
        <taxon>Mollicutes</taxon>
        <taxon>Mycoplasmataceae</taxon>
        <taxon>Mycoplasma</taxon>
    </lineage>
</organism>
<evidence type="ECO:0000313" key="2">
    <source>
        <dbReference type="Proteomes" id="UP000241093"/>
    </source>
</evidence>
<name>A0A2T4IA84_9MOLU</name>
<gene>
    <name evidence="1" type="ORF">MLEAa_3230</name>
</gene>
<proteinExistence type="predicted"/>